<protein>
    <submittedName>
        <fullName evidence="3">Endoplasmic reticulum transmembrane protein</fullName>
    </submittedName>
</protein>
<keyword evidence="1" id="KW-1133">Transmembrane helix</keyword>
<keyword evidence="1" id="KW-0812">Transmembrane</keyword>
<evidence type="ECO:0000256" key="1">
    <source>
        <dbReference type="SAM" id="Phobius"/>
    </source>
</evidence>
<proteinExistence type="predicted"/>
<reference evidence="3" key="1">
    <citation type="submission" date="2016-11" db="UniProtKB">
        <authorList>
            <consortium name="WormBaseParasite"/>
        </authorList>
    </citation>
    <scope>IDENTIFICATION</scope>
</reference>
<evidence type="ECO:0000313" key="2">
    <source>
        <dbReference type="Proteomes" id="UP000095283"/>
    </source>
</evidence>
<name>A0A1I7X664_HETBA</name>
<sequence>MWPKFLSNKKNYDYEVAALKLPTELEQECGAFHRARQSLSERLAAAVSITVQYFFIAAIIFFVYKATVGIHKSYQRANERTKSEDLNSENAKYAEMFEEFITRLA</sequence>
<keyword evidence="1" id="KW-0472">Membrane</keyword>
<feature type="transmembrane region" description="Helical" evidence="1">
    <location>
        <begin position="43"/>
        <end position="64"/>
    </location>
</feature>
<evidence type="ECO:0000313" key="3">
    <source>
        <dbReference type="WBParaSite" id="Hba_12886"/>
    </source>
</evidence>
<dbReference type="AlphaFoldDB" id="A0A1I7X664"/>
<dbReference type="WBParaSite" id="Hba_12886">
    <property type="protein sequence ID" value="Hba_12886"/>
    <property type="gene ID" value="Hba_12886"/>
</dbReference>
<dbReference type="Proteomes" id="UP000095283">
    <property type="component" value="Unplaced"/>
</dbReference>
<organism evidence="2 3">
    <name type="scientific">Heterorhabditis bacteriophora</name>
    <name type="common">Entomopathogenic nematode worm</name>
    <dbReference type="NCBI Taxonomy" id="37862"/>
    <lineage>
        <taxon>Eukaryota</taxon>
        <taxon>Metazoa</taxon>
        <taxon>Ecdysozoa</taxon>
        <taxon>Nematoda</taxon>
        <taxon>Chromadorea</taxon>
        <taxon>Rhabditida</taxon>
        <taxon>Rhabditina</taxon>
        <taxon>Rhabditomorpha</taxon>
        <taxon>Strongyloidea</taxon>
        <taxon>Heterorhabditidae</taxon>
        <taxon>Heterorhabditis</taxon>
    </lineage>
</organism>
<accession>A0A1I7X664</accession>
<keyword evidence="2" id="KW-1185">Reference proteome</keyword>